<protein>
    <submittedName>
        <fullName evidence="2">Uncharacterized protein</fullName>
    </submittedName>
</protein>
<gene>
    <name evidence="2" type="ORF">COLO4_28183</name>
</gene>
<dbReference type="OrthoDB" id="10396415at2759"/>
<keyword evidence="3" id="KW-1185">Reference proteome</keyword>
<proteinExistence type="predicted"/>
<dbReference type="EMBL" id="AWUE01019770">
    <property type="protein sequence ID" value="OMO71559.1"/>
    <property type="molecule type" value="Genomic_DNA"/>
</dbReference>
<organism evidence="2 3">
    <name type="scientific">Corchorus olitorius</name>
    <dbReference type="NCBI Taxonomy" id="93759"/>
    <lineage>
        <taxon>Eukaryota</taxon>
        <taxon>Viridiplantae</taxon>
        <taxon>Streptophyta</taxon>
        <taxon>Embryophyta</taxon>
        <taxon>Tracheophyta</taxon>
        <taxon>Spermatophyta</taxon>
        <taxon>Magnoliopsida</taxon>
        <taxon>eudicotyledons</taxon>
        <taxon>Gunneridae</taxon>
        <taxon>Pentapetalae</taxon>
        <taxon>rosids</taxon>
        <taxon>malvids</taxon>
        <taxon>Malvales</taxon>
        <taxon>Malvaceae</taxon>
        <taxon>Grewioideae</taxon>
        <taxon>Apeibeae</taxon>
        <taxon>Corchorus</taxon>
    </lineage>
</organism>
<sequence length="62" mass="6684">MARITSYLPQLVGIRSAGAHLIDGYEGTLLARFEFGHEMKMGRSDTSTNSCGHSSARGQSPK</sequence>
<feature type="region of interest" description="Disordered" evidence="1">
    <location>
        <begin position="41"/>
        <end position="62"/>
    </location>
</feature>
<name>A0A1R3HMG9_9ROSI</name>
<dbReference type="AlphaFoldDB" id="A0A1R3HMG9"/>
<feature type="compositionally biased region" description="Polar residues" evidence="1">
    <location>
        <begin position="44"/>
        <end position="62"/>
    </location>
</feature>
<evidence type="ECO:0000313" key="2">
    <source>
        <dbReference type="EMBL" id="OMO71559.1"/>
    </source>
</evidence>
<evidence type="ECO:0000256" key="1">
    <source>
        <dbReference type="SAM" id="MobiDB-lite"/>
    </source>
</evidence>
<dbReference type="Proteomes" id="UP000187203">
    <property type="component" value="Unassembled WGS sequence"/>
</dbReference>
<accession>A0A1R3HMG9</accession>
<comment type="caution">
    <text evidence="2">The sequence shown here is derived from an EMBL/GenBank/DDBJ whole genome shotgun (WGS) entry which is preliminary data.</text>
</comment>
<evidence type="ECO:0000313" key="3">
    <source>
        <dbReference type="Proteomes" id="UP000187203"/>
    </source>
</evidence>
<reference evidence="3" key="1">
    <citation type="submission" date="2013-09" db="EMBL/GenBank/DDBJ databases">
        <title>Corchorus olitorius genome sequencing.</title>
        <authorList>
            <person name="Alam M."/>
            <person name="Haque M.S."/>
            <person name="Islam M.S."/>
            <person name="Emdad E.M."/>
            <person name="Islam M.M."/>
            <person name="Ahmed B."/>
            <person name="Halim A."/>
            <person name="Hossen Q.M.M."/>
            <person name="Hossain M.Z."/>
            <person name="Ahmed R."/>
            <person name="Khan M.M."/>
            <person name="Islam R."/>
            <person name="Rashid M.M."/>
            <person name="Khan S.A."/>
            <person name="Rahman M.S."/>
            <person name="Alam M."/>
            <person name="Yahiya A.S."/>
            <person name="Khan M.S."/>
            <person name="Azam M.S."/>
            <person name="Haque T."/>
            <person name="Lashkar M.Z.H."/>
            <person name="Akhand A.I."/>
            <person name="Morshed G."/>
            <person name="Roy S."/>
            <person name="Uddin K.S."/>
            <person name="Rabeya T."/>
            <person name="Hossain A.S."/>
            <person name="Chowdhury A."/>
            <person name="Snigdha A.R."/>
            <person name="Mortoza M.S."/>
            <person name="Matin S.A."/>
            <person name="Hoque S.M.E."/>
            <person name="Islam M.K."/>
            <person name="Roy D.K."/>
            <person name="Haider R."/>
            <person name="Moosa M.M."/>
            <person name="Elias S.M."/>
            <person name="Hasan A.M."/>
            <person name="Jahan S."/>
            <person name="Shafiuddin M."/>
            <person name="Mahmood N."/>
            <person name="Shommy N.S."/>
        </authorList>
    </citation>
    <scope>NUCLEOTIDE SEQUENCE [LARGE SCALE GENOMIC DNA]</scope>
    <source>
        <strain evidence="3">cv. O-4</strain>
    </source>
</reference>